<dbReference type="RefSeq" id="WP_108791294.1">
    <property type="nucleotide sequence ID" value="NZ_ONZG01000012.1"/>
</dbReference>
<dbReference type="OrthoDB" id="7688089at2"/>
<accession>A0A2R8CE12</accession>
<name>A0A2R8CE12_9RHOB</name>
<reference evidence="2" key="1">
    <citation type="submission" date="2018-03" db="EMBL/GenBank/DDBJ databases">
        <authorList>
            <person name="Rodrigo-Torres L."/>
            <person name="Arahal R. D."/>
            <person name="Lucena T."/>
        </authorList>
    </citation>
    <scope>NUCLEOTIDE SEQUENCE [LARGE SCALE GENOMIC DNA]</scope>
    <source>
        <strain evidence="2">CECT 7615</strain>
    </source>
</reference>
<dbReference type="EMBL" id="ONZG01000012">
    <property type="protein sequence ID" value="SPJ30642.1"/>
    <property type="molecule type" value="Genomic_DNA"/>
</dbReference>
<organism evidence="1 2">
    <name type="scientific">Falsiruegeria mediterranea M17</name>
    <dbReference type="NCBI Taxonomy" id="1200281"/>
    <lineage>
        <taxon>Bacteria</taxon>
        <taxon>Pseudomonadati</taxon>
        <taxon>Pseudomonadota</taxon>
        <taxon>Alphaproteobacteria</taxon>
        <taxon>Rhodobacterales</taxon>
        <taxon>Roseobacteraceae</taxon>
        <taxon>Falsiruegeria</taxon>
    </lineage>
</organism>
<sequence length="209" mass="23284">MQVEWLQHSGTADEVTVIFGGWALGPTPFAHLQGPQDVLFVQDYRDLSTTLPDLGCYARTTLLAYSFGVASYAHWQASNPDPFDIKIAVNGTFTPVNRTTGIPPVAMEKTIETLSPQAYQVFLARCFDGKQDRAEIDVEARKSELIAIGERGDAPAVQFDHIWISTKDKIMPTANQLRGWQGQSEHVTRIDAPHVPFARWSTWQEVIGL</sequence>
<dbReference type="AlphaFoldDB" id="A0A2R8CE12"/>
<evidence type="ECO:0000313" key="1">
    <source>
        <dbReference type="EMBL" id="SPJ30642.1"/>
    </source>
</evidence>
<dbReference type="Pfam" id="PF04301">
    <property type="entry name" value="BioG"/>
    <property type="match status" value="1"/>
</dbReference>
<gene>
    <name evidence="1" type="ORF">TRM7615_04176</name>
</gene>
<dbReference type="Proteomes" id="UP000244898">
    <property type="component" value="Unassembled WGS sequence"/>
</dbReference>
<proteinExistence type="predicted"/>
<dbReference type="InterPro" id="IPR007398">
    <property type="entry name" value="BioG"/>
</dbReference>
<evidence type="ECO:0000313" key="2">
    <source>
        <dbReference type="Proteomes" id="UP000244898"/>
    </source>
</evidence>
<keyword evidence="2" id="KW-1185">Reference proteome</keyword>
<protein>
    <submittedName>
        <fullName evidence="1">Uncharacterized protein</fullName>
    </submittedName>
</protein>